<proteinExistence type="predicted"/>
<dbReference type="InterPro" id="IPR000073">
    <property type="entry name" value="AB_hydrolase_1"/>
</dbReference>
<dbReference type="Gene3D" id="3.40.50.1820">
    <property type="entry name" value="alpha/beta hydrolase"/>
    <property type="match status" value="1"/>
</dbReference>
<evidence type="ECO:0000313" key="3">
    <source>
        <dbReference type="Proteomes" id="UP001519293"/>
    </source>
</evidence>
<feature type="domain" description="AB hydrolase-1" evidence="1">
    <location>
        <begin position="26"/>
        <end position="259"/>
    </location>
</feature>
<dbReference type="InterPro" id="IPR000639">
    <property type="entry name" value="Epox_hydrolase-like"/>
</dbReference>
<dbReference type="PANTHER" id="PTHR46438">
    <property type="entry name" value="ALPHA/BETA-HYDROLASES SUPERFAMILY PROTEIN"/>
    <property type="match status" value="1"/>
</dbReference>
<gene>
    <name evidence="2" type="ORF">J2Z40_001044</name>
</gene>
<keyword evidence="3" id="KW-1185">Reference proteome</keyword>
<organism evidence="2 3">
    <name type="scientific">Cytobacillus eiseniae</name>
    <dbReference type="NCBI Taxonomy" id="762947"/>
    <lineage>
        <taxon>Bacteria</taxon>
        <taxon>Bacillati</taxon>
        <taxon>Bacillota</taxon>
        <taxon>Bacilli</taxon>
        <taxon>Bacillales</taxon>
        <taxon>Bacillaceae</taxon>
        <taxon>Cytobacillus</taxon>
    </lineage>
</organism>
<dbReference type="RefSeq" id="WP_066397241.1">
    <property type="nucleotide sequence ID" value="NZ_JAGIKZ010000003.1"/>
</dbReference>
<name>A0ABS4RC57_9BACI</name>
<dbReference type="InterPro" id="IPR029058">
    <property type="entry name" value="AB_hydrolase_fold"/>
</dbReference>
<accession>A0ABS4RC57</accession>
<dbReference type="PANTHER" id="PTHR46438:SF11">
    <property type="entry name" value="LIPASE-RELATED"/>
    <property type="match status" value="1"/>
</dbReference>
<protein>
    <submittedName>
        <fullName evidence="2">Pimeloyl-ACP methyl ester carboxylesterase</fullName>
    </submittedName>
</protein>
<evidence type="ECO:0000259" key="1">
    <source>
        <dbReference type="Pfam" id="PF00561"/>
    </source>
</evidence>
<evidence type="ECO:0000313" key="2">
    <source>
        <dbReference type="EMBL" id="MBP2240489.1"/>
    </source>
</evidence>
<sequence>MSHHTLTINENEIYYESYIQDQTRQTIILLHGFLSSTFSYRHLIPLLKDEFNVISIDLPPFGRSGTSHRYVYSYINHANTVIQLCERLQLKKVTLIGHSMGGQIALNIAYLKPELVDGCVLLCSSAYLQKSNRSLIASSYLPFFHLFVRRHLEKTGGVEKNLRNVVYDHSKITAEMEKGYLEPFLENGIFHALKRMIRDREGDLPIEKLHQIKTPCLLIWGEYDKVVPLSIGKRLQKDLKNAKLIILNDTGHLVPEERPHEVLTHIRAFISH</sequence>
<dbReference type="Proteomes" id="UP001519293">
    <property type="component" value="Unassembled WGS sequence"/>
</dbReference>
<dbReference type="PRINTS" id="PR00111">
    <property type="entry name" value="ABHYDROLASE"/>
</dbReference>
<comment type="caution">
    <text evidence="2">The sequence shown here is derived from an EMBL/GenBank/DDBJ whole genome shotgun (WGS) entry which is preliminary data.</text>
</comment>
<dbReference type="PRINTS" id="PR00412">
    <property type="entry name" value="EPOXHYDRLASE"/>
</dbReference>
<dbReference type="Pfam" id="PF00561">
    <property type="entry name" value="Abhydrolase_1"/>
    <property type="match status" value="1"/>
</dbReference>
<dbReference type="SUPFAM" id="SSF53474">
    <property type="entry name" value="alpha/beta-Hydrolases"/>
    <property type="match status" value="1"/>
</dbReference>
<reference evidence="2 3" key="1">
    <citation type="submission" date="2021-03" db="EMBL/GenBank/DDBJ databases">
        <title>Genomic Encyclopedia of Type Strains, Phase IV (KMG-IV): sequencing the most valuable type-strain genomes for metagenomic binning, comparative biology and taxonomic classification.</title>
        <authorList>
            <person name="Goeker M."/>
        </authorList>
    </citation>
    <scope>NUCLEOTIDE SEQUENCE [LARGE SCALE GENOMIC DNA]</scope>
    <source>
        <strain evidence="2 3">DSM 26675</strain>
    </source>
</reference>
<dbReference type="EMBL" id="JAGIKZ010000003">
    <property type="protein sequence ID" value="MBP2240489.1"/>
    <property type="molecule type" value="Genomic_DNA"/>
</dbReference>